<organism evidence="7 8">
    <name type="scientific">Cryobacterium shii</name>
    <dbReference type="NCBI Taxonomy" id="1259235"/>
    <lineage>
        <taxon>Bacteria</taxon>
        <taxon>Bacillati</taxon>
        <taxon>Actinomycetota</taxon>
        <taxon>Actinomycetes</taxon>
        <taxon>Micrococcales</taxon>
        <taxon>Microbacteriaceae</taxon>
        <taxon>Cryobacterium</taxon>
    </lineage>
</organism>
<evidence type="ECO:0000313" key="7">
    <source>
        <dbReference type="EMBL" id="TFC42782.1"/>
    </source>
</evidence>
<feature type="domain" description="Amino acid permease/ SLC12A" evidence="6">
    <location>
        <begin position="38"/>
        <end position="428"/>
    </location>
</feature>
<dbReference type="EMBL" id="SOFY01000074">
    <property type="protein sequence ID" value="TFC42782.1"/>
    <property type="molecule type" value="Genomic_DNA"/>
</dbReference>
<dbReference type="Pfam" id="PF00324">
    <property type="entry name" value="AA_permease"/>
    <property type="match status" value="1"/>
</dbReference>
<protein>
    <submittedName>
        <fullName evidence="7">APC family permease</fullName>
    </submittedName>
</protein>
<dbReference type="RefSeq" id="WP_134365308.1">
    <property type="nucleotide sequence ID" value="NZ_SOFY01000074.1"/>
</dbReference>
<keyword evidence="3 5" id="KW-1133">Transmembrane helix</keyword>
<dbReference type="InterPro" id="IPR004841">
    <property type="entry name" value="AA-permease/SLC12A_dom"/>
</dbReference>
<dbReference type="GO" id="GO:0055085">
    <property type="term" value="P:transmembrane transport"/>
    <property type="evidence" value="ECO:0007669"/>
    <property type="project" value="InterPro"/>
</dbReference>
<dbReference type="PIRSF" id="PIRSF006060">
    <property type="entry name" value="AA_transporter"/>
    <property type="match status" value="1"/>
</dbReference>
<name>A0AAQ2C466_9MICO</name>
<feature type="transmembrane region" description="Helical" evidence="5">
    <location>
        <begin position="460"/>
        <end position="483"/>
    </location>
</feature>
<keyword evidence="8" id="KW-1185">Reference proteome</keyword>
<feature type="transmembrane region" description="Helical" evidence="5">
    <location>
        <begin position="54"/>
        <end position="77"/>
    </location>
</feature>
<dbReference type="GO" id="GO:0016020">
    <property type="term" value="C:membrane"/>
    <property type="evidence" value="ECO:0007669"/>
    <property type="project" value="UniProtKB-SubCell"/>
</dbReference>
<dbReference type="PANTHER" id="PTHR42770:SF16">
    <property type="entry name" value="AMINO ACID PERMEASE"/>
    <property type="match status" value="1"/>
</dbReference>
<reference evidence="7 8" key="1">
    <citation type="submission" date="2019-03" db="EMBL/GenBank/DDBJ databases">
        <title>Genomics of glacier-inhabiting Cryobacterium strains.</title>
        <authorList>
            <person name="Liu Q."/>
            <person name="Xin Y.-H."/>
        </authorList>
    </citation>
    <scope>NUCLEOTIDE SEQUENCE [LARGE SCALE GENOMIC DNA]</scope>
    <source>
        <strain evidence="8">TMT1-22</strain>
    </source>
</reference>
<feature type="transmembrane region" description="Helical" evidence="5">
    <location>
        <begin position="135"/>
        <end position="154"/>
    </location>
</feature>
<feature type="transmembrane region" description="Helical" evidence="5">
    <location>
        <begin position="199"/>
        <end position="222"/>
    </location>
</feature>
<evidence type="ECO:0000256" key="4">
    <source>
        <dbReference type="ARBA" id="ARBA00023136"/>
    </source>
</evidence>
<dbReference type="Proteomes" id="UP000297403">
    <property type="component" value="Unassembled WGS sequence"/>
</dbReference>
<feature type="transmembrane region" description="Helical" evidence="5">
    <location>
        <begin position="382"/>
        <end position="409"/>
    </location>
</feature>
<comment type="caution">
    <text evidence="7">The sequence shown here is derived from an EMBL/GenBank/DDBJ whole genome shotgun (WGS) entry which is preliminary data.</text>
</comment>
<keyword evidence="4 5" id="KW-0472">Membrane</keyword>
<evidence type="ECO:0000313" key="8">
    <source>
        <dbReference type="Proteomes" id="UP000297403"/>
    </source>
</evidence>
<evidence type="ECO:0000256" key="3">
    <source>
        <dbReference type="ARBA" id="ARBA00022989"/>
    </source>
</evidence>
<dbReference type="PANTHER" id="PTHR42770">
    <property type="entry name" value="AMINO ACID TRANSPORTER-RELATED"/>
    <property type="match status" value="1"/>
</dbReference>
<proteinExistence type="predicted"/>
<dbReference type="AlphaFoldDB" id="A0AAQ2C466"/>
<evidence type="ECO:0000256" key="1">
    <source>
        <dbReference type="ARBA" id="ARBA00004141"/>
    </source>
</evidence>
<feature type="transmembrane region" description="Helical" evidence="5">
    <location>
        <begin position="303"/>
        <end position="323"/>
    </location>
</feature>
<sequence length="501" mass="51892">MTSTRTTPEADAPATLHTGRLGVIGIVFFVVAAAAPLVGMTGAVPVAIVLGNGAAAPGAYLAVGITLLLFSVGYAAMSQRVTNAGAFFAYIGRGLGRHLGSASAFVSILAYLAIQLAIYGFFGGLLAAQVGLLPWWAWSLLAWAVVTLLSLLSVDVGAKVLGVLMLLELGALIVTSIAILTDGGPEGLNFWASFSPAAILAGGLTGSAGIAFAFAFASFIGFEATAIYGEESKDPKKVVPRATYLAVGVITVLFALTAFAMVTGMGASQVVEKTVELSTLDGVPLADPAAVLFALATEYVGPWMATVMGILVLSSLFAGLLAFQNAASRYLFALGRGGALPQPLSHVNRRGAPSTASLATSVVSGLVIAVFALFRLDPILNMFYWFSGLAVVAIVLIEILVCIAVIAYFRRNQGSENVFQTVIAPVLATIGLILGEYLLMSRFGLLAGTVAEGIDPTVTSWGLSPIGWVLVGLPFAVLLVGYLHSLWTKTENEALVQDVLS</sequence>
<feature type="transmembrane region" description="Helical" evidence="5">
    <location>
        <begin position="21"/>
        <end position="48"/>
    </location>
</feature>
<feature type="transmembrane region" description="Helical" evidence="5">
    <location>
        <begin position="242"/>
        <end position="262"/>
    </location>
</feature>
<evidence type="ECO:0000259" key="6">
    <source>
        <dbReference type="Pfam" id="PF00324"/>
    </source>
</evidence>
<feature type="transmembrane region" description="Helical" evidence="5">
    <location>
        <begin position="356"/>
        <end position="376"/>
    </location>
</feature>
<feature type="transmembrane region" description="Helical" evidence="5">
    <location>
        <begin position="98"/>
        <end position="123"/>
    </location>
</feature>
<gene>
    <name evidence="7" type="ORF">E3O49_13650</name>
</gene>
<feature type="transmembrane region" description="Helical" evidence="5">
    <location>
        <begin position="421"/>
        <end position="440"/>
    </location>
</feature>
<comment type="subcellular location">
    <subcellularLocation>
        <location evidence="1">Membrane</location>
        <topology evidence="1">Multi-pass membrane protein</topology>
    </subcellularLocation>
</comment>
<dbReference type="InterPro" id="IPR050367">
    <property type="entry name" value="APC_superfamily"/>
</dbReference>
<keyword evidence="2 5" id="KW-0812">Transmembrane</keyword>
<accession>A0AAQ2C466</accession>
<dbReference type="Gene3D" id="1.20.1740.10">
    <property type="entry name" value="Amino acid/polyamine transporter I"/>
    <property type="match status" value="1"/>
</dbReference>
<feature type="transmembrane region" description="Helical" evidence="5">
    <location>
        <begin position="161"/>
        <end position="179"/>
    </location>
</feature>
<evidence type="ECO:0000256" key="5">
    <source>
        <dbReference type="SAM" id="Phobius"/>
    </source>
</evidence>
<evidence type="ECO:0000256" key="2">
    <source>
        <dbReference type="ARBA" id="ARBA00022692"/>
    </source>
</evidence>